<dbReference type="Proteomes" id="UP000492821">
    <property type="component" value="Unassembled WGS sequence"/>
</dbReference>
<reference evidence="2" key="2">
    <citation type="submission" date="2020-10" db="UniProtKB">
        <authorList>
            <consortium name="WormBaseParasite"/>
        </authorList>
    </citation>
    <scope>IDENTIFICATION</scope>
</reference>
<dbReference type="AlphaFoldDB" id="A0A7E4VTE2"/>
<keyword evidence="1" id="KW-1185">Reference proteome</keyword>
<sequence>MPYPIAKLAYGLRCRLHELATPVERYKVQIAAGNPAIGSPIQALKKPVGSFVSIKYADNAVSIFRQEEFDFGNDCPVYRAQELKIKGASLQNLDCALLGHFIYENSLDMRYCHLSKSFFKKISSQADVASNINLIYLRGNTNDEYALKFSDLLTVFPNLDDIAANVPIADTWITEILQFPEHNITKLRFVLTMEQFTGLSTDGLVAFLKAQKKGFHLTFMIKQVGETVPTLPGLNKFVNYALKTNSYTAGSVFNKKLRPYGQDTMLQIEPYGVDKSHVWFF</sequence>
<evidence type="ECO:0000313" key="2">
    <source>
        <dbReference type="WBParaSite" id="Pan_g2992.t1"/>
    </source>
</evidence>
<proteinExistence type="predicted"/>
<protein>
    <submittedName>
        <fullName evidence="2">FTH domain-containing protein</fullName>
    </submittedName>
</protein>
<accession>A0A7E4VTE2</accession>
<name>A0A7E4VTE2_PANRE</name>
<evidence type="ECO:0000313" key="1">
    <source>
        <dbReference type="Proteomes" id="UP000492821"/>
    </source>
</evidence>
<reference evidence="1" key="1">
    <citation type="journal article" date="2013" name="Genetics">
        <title>The draft genome and transcriptome of Panagrellus redivivus are shaped by the harsh demands of a free-living lifestyle.</title>
        <authorList>
            <person name="Srinivasan J."/>
            <person name="Dillman A.R."/>
            <person name="Macchietto M.G."/>
            <person name="Heikkinen L."/>
            <person name="Lakso M."/>
            <person name="Fracchia K.M."/>
            <person name="Antoshechkin I."/>
            <person name="Mortazavi A."/>
            <person name="Wong G."/>
            <person name="Sternberg P.W."/>
        </authorList>
    </citation>
    <scope>NUCLEOTIDE SEQUENCE [LARGE SCALE GENOMIC DNA]</scope>
    <source>
        <strain evidence="1">MT8872</strain>
    </source>
</reference>
<dbReference type="WBParaSite" id="Pan_g2992.t1">
    <property type="protein sequence ID" value="Pan_g2992.t1"/>
    <property type="gene ID" value="Pan_g2992"/>
</dbReference>
<organism evidence="1 2">
    <name type="scientific">Panagrellus redivivus</name>
    <name type="common">Microworm</name>
    <dbReference type="NCBI Taxonomy" id="6233"/>
    <lineage>
        <taxon>Eukaryota</taxon>
        <taxon>Metazoa</taxon>
        <taxon>Ecdysozoa</taxon>
        <taxon>Nematoda</taxon>
        <taxon>Chromadorea</taxon>
        <taxon>Rhabditida</taxon>
        <taxon>Tylenchina</taxon>
        <taxon>Panagrolaimomorpha</taxon>
        <taxon>Panagrolaimoidea</taxon>
        <taxon>Panagrolaimidae</taxon>
        <taxon>Panagrellus</taxon>
    </lineage>
</organism>